<dbReference type="PaxDb" id="1198114-AciX9_3039"/>
<accession>E8X078</accession>
<dbReference type="eggNOG" id="ENOG5034A99">
    <property type="taxonomic scope" value="Bacteria"/>
</dbReference>
<protein>
    <submittedName>
        <fullName evidence="1">Uncharacterized protein</fullName>
    </submittedName>
</protein>
<proteinExistence type="predicted"/>
<reference evidence="2" key="1">
    <citation type="submission" date="2011-01" db="EMBL/GenBank/DDBJ databases">
        <title>Complete sequence of chromosome of Acidobacterium sp. MP5ACTX9.</title>
        <authorList>
            <consortium name="US DOE Joint Genome Institute"/>
            <person name="Lucas S."/>
            <person name="Copeland A."/>
            <person name="Lapidus A."/>
            <person name="Cheng J.-F."/>
            <person name="Goodwin L."/>
            <person name="Pitluck S."/>
            <person name="Teshima H."/>
            <person name="Detter J.C."/>
            <person name="Han C."/>
            <person name="Tapia R."/>
            <person name="Land M."/>
            <person name="Hauser L."/>
            <person name="Kyrpides N."/>
            <person name="Ivanova N."/>
            <person name="Ovchinnikova G."/>
            <person name="Pagani I."/>
            <person name="Rawat S.R."/>
            <person name="Mannisto M."/>
            <person name="Haggblom M.M."/>
            <person name="Woyke T."/>
        </authorList>
    </citation>
    <scope>NUCLEOTIDE SEQUENCE [LARGE SCALE GENOMIC DNA]</scope>
    <source>
        <strain evidence="2">MP5ACTX9</strain>
    </source>
</reference>
<dbReference type="Proteomes" id="UP000000343">
    <property type="component" value="Chromosome"/>
</dbReference>
<gene>
    <name evidence="1" type="ordered locus">AciX9_3039</name>
</gene>
<sequence length="78" mass="8937">MMFMTPTRWKHFAAMTLIGDGVMALIHPQKDALAWKKGPKPWQRLMGELHERPGLTRVIGAAQIAGGIWWALRQERED</sequence>
<dbReference type="KEGG" id="acm:AciX9_3039"/>
<dbReference type="HOGENOM" id="CLU_2617044_0_0_0"/>
<dbReference type="STRING" id="1198114.AciX9_3039"/>
<dbReference type="RefSeq" id="WP_013581373.1">
    <property type="nucleotide sequence ID" value="NC_015064.1"/>
</dbReference>
<organism evidence="2">
    <name type="scientific">Granulicella tundricola (strain ATCC BAA-1859 / DSM 23138 / MP5ACTX9)</name>
    <dbReference type="NCBI Taxonomy" id="1198114"/>
    <lineage>
        <taxon>Bacteria</taxon>
        <taxon>Pseudomonadati</taxon>
        <taxon>Acidobacteriota</taxon>
        <taxon>Terriglobia</taxon>
        <taxon>Terriglobales</taxon>
        <taxon>Acidobacteriaceae</taxon>
        <taxon>Granulicella</taxon>
    </lineage>
</organism>
<name>E8X078_GRATM</name>
<dbReference type="AlphaFoldDB" id="E8X078"/>
<keyword evidence="2" id="KW-1185">Reference proteome</keyword>
<evidence type="ECO:0000313" key="1">
    <source>
        <dbReference type="EMBL" id="ADW70059.1"/>
    </source>
</evidence>
<dbReference type="EMBL" id="CP002480">
    <property type="protein sequence ID" value="ADW70059.1"/>
    <property type="molecule type" value="Genomic_DNA"/>
</dbReference>
<evidence type="ECO:0000313" key="2">
    <source>
        <dbReference type="Proteomes" id="UP000000343"/>
    </source>
</evidence>